<organism evidence="7 8">
    <name type="scientific">Acaromyces ingoldii</name>
    <dbReference type="NCBI Taxonomy" id="215250"/>
    <lineage>
        <taxon>Eukaryota</taxon>
        <taxon>Fungi</taxon>
        <taxon>Dikarya</taxon>
        <taxon>Basidiomycota</taxon>
        <taxon>Ustilaginomycotina</taxon>
        <taxon>Exobasidiomycetes</taxon>
        <taxon>Exobasidiales</taxon>
        <taxon>Cryptobasidiaceae</taxon>
        <taxon>Acaromyces</taxon>
    </lineage>
</organism>
<accession>A0A316YIN2</accession>
<evidence type="ECO:0000256" key="5">
    <source>
        <dbReference type="SAM" id="SignalP"/>
    </source>
</evidence>
<dbReference type="Gene3D" id="3.30.43.10">
    <property type="entry name" value="Uridine Diphospho-n-acetylenolpyruvylglucosamine Reductase, domain 2"/>
    <property type="match status" value="1"/>
</dbReference>
<comment type="similarity">
    <text evidence="1">Belongs to the oxygen-dependent FAD-linked oxidoreductase family.</text>
</comment>
<evidence type="ECO:0000256" key="3">
    <source>
        <dbReference type="ARBA" id="ARBA00022827"/>
    </source>
</evidence>
<keyword evidence="2" id="KW-0285">Flavoprotein</keyword>
<evidence type="ECO:0000256" key="1">
    <source>
        <dbReference type="ARBA" id="ARBA00005466"/>
    </source>
</evidence>
<dbReference type="InParanoid" id="A0A316YIN2"/>
<dbReference type="InterPro" id="IPR006094">
    <property type="entry name" value="Oxid_FAD_bind_N"/>
</dbReference>
<keyword evidence="3" id="KW-0274">FAD</keyword>
<evidence type="ECO:0000256" key="4">
    <source>
        <dbReference type="ARBA" id="ARBA00023002"/>
    </source>
</evidence>
<dbReference type="Gene3D" id="3.30.465.10">
    <property type="match status" value="1"/>
</dbReference>
<dbReference type="OrthoDB" id="2151789at2759"/>
<feature type="chain" id="PRO_5016351217" evidence="5">
    <location>
        <begin position="19"/>
        <end position="487"/>
    </location>
</feature>
<evidence type="ECO:0000313" key="8">
    <source>
        <dbReference type="Proteomes" id="UP000245768"/>
    </source>
</evidence>
<keyword evidence="8" id="KW-1185">Reference proteome</keyword>
<sequence>MRGLTLLSVLAFASGVVAQSNAACDTISKQLGASKVQQPLSLAYTSTTNDYWNKQQALNKPACVVQPNSTADVSAAVKAIRSSNATMAVKAAGHNTNNFWSSTNGGVLLDLTKMTGKSFDAAAETATYQPGSEWGDLYEYYEQYNRTVVGGRLAFIGTGLALGGGLSHLSQHYGLACDNFRSLEVVLSNGTIVTASPKVNSDLFLALKGGGNQFGIVTSYTVAAHPIGNFWGGIIIYDGSHAAELFELGRQFNNNNKDPRAAIIITQTHLGTPDLLQKIGIFIPALDDIVIVFNVYDGPDGSKAFADFTAIPHVADLRSQQKYSTLTHQQDVGAVTTGGASFRVAAHRSDNATKVQEILKTFDDFASQVKGTYTLVSLDFQPVTVDLIKQSRAQGGNALASVDGPYFWLNFLFSWTLGAPGTDAALAKFKTLVEELQGDKDLPLFLNDSHEDQNAISTYGAYDQLVAAKKKFDPDNFLGTHMTGPSV</sequence>
<reference evidence="7" key="1">
    <citation type="journal article" date="2018" name="Mol. Biol. Evol.">
        <title>Broad Genomic Sampling Reveals a Smut Pathogenic Ancestry of the Fungal Clade Ustilaginomycotina.</title>
        <authorList>
            <person name="Kijpornyongpan T."/>
            <person name="Mondo S.J."/>
            <person name="Barry K."/>
            <person name="Sandor L."/>
            <person name="Lee J."/>
            <person name="Lipzen A."/>
            <person name="Pangilinan J."/>
            <person name="LaButti K."/>
            <person name="Hainaut M."/>
            <person name="Henrissat B."/>
            <person name="Grigoriev I.V."/>
            <person name="Spatafora J.W."/>
            <person name="Aime M.C."/>
        </authorList>
    </citation>
    <scope>NUCLEOTIDE SEQUENCE [LARGE SCALE GENOMIC DNA]</scope>
    <source>
        <strain evidence="7">MCA 4198</strain>
    </source>
</reference>
<keyword evidence="5" id="KW-0732">Signal</keyword>
<dbReference type="STRING" id="215250.A0A316YIN2"/>
<dbReference type="SUPFAM" id="SSF56176">
    <property type="entry name" value="FAD-binding/transporter-associated domain-like"/>
    <property type="match status" value="1"/>
</dbReference>
<dbReference type="EMBL" id="KZ819637">
    <property type="protein sequence ID" value="PWN89042.1"/>
    <property type="molecule type" value="Genomic_DNA"/>
</dbReference>
<dbReference type="InterPro" id="IPR016169">
    <property type="entry name" value="FAD-bd_PCMH_sub2"/>
</dbReference>
<evidence type="ECO:0000256" key="2">
    <source>
        <dbReference type="ARBA" id="ARBA00022630"/>
    </source>
</evidence>
<evidence type="ECO:0000259" key="6">
    <source>
        <dbReference type="PROSITE" id="PS51387"/>
    </source>
</evidence>
<gene>
    <name evidence="7" type="ORF">FA10DRAFT_267642</name>
</gene>
<dbReference type="Pfam" id="PF01565">
    <property type="entry name" value="FAD_binding_4"/>
    <property type="match status" value="1"/>
</dbReference>
<dbReference type="PROSITE" id="PS51387">
    <property type="entry name" value="FAD_PCMH"/>
    <property type="match status" value="1"/>
</dbReference>
<proteinExistence type="inferred from homology"/>
<feature type="signal peptide" evidence="5">
    <location>
        <begin position="1"/>
        <end position="18"/>
    </location>
</feature>
<dbReference type="Proteomes" id="UP000245768">
    <property type="component" value="Unassembled WGS sequence"/>
</dbReference>
<dbReference type="GeneID" id="37043907"/>
<keyword evidence="4" id="KW-0560">Oxidoreductase</keyword>
<dbReference type="AlphaFoldDB" id="A0A316YIN2"/>
<dbReference type="InterPro" id="IPR036318">
    <property type="entry name" value="FAD-bd_PCMH-like_sf"/>
</dbReference>
<dbReference type="InterPro" id="IPR050416">
    <property type="entry name" value="FAD-linked_Oxidoreductase"/>
</dbReference>
<dbReference type="PANTHER" id="PTHR42973:SF22">
    <property type="entry name" value="FAD-BINDING PCMH-TYPE DOMAIN-CONTAINING PROTEIN-RELATED"/>
    <property type="match status" value="1"/>
</dbReference>
<dbReference type="PANTHER" id="PTHR42973">
    <property type="entry name" value="BINDING OXIDOREDUCTASE, PUTATIVE (AFU_ORTHOLOGUE AFUA_1G17690)-RELATED"/>
    <property type="match status" value="1"/>
</dbReference>
<dbReference type="Gene3D" id="3.40.462.20">
    <property type="match status" value="1"/>
</dbReference>
<dbReference type="InterPro" id="IPR016167">
    <property type="entry name" value="FAD-bd_PCMH_sub1"/>
</dbReference>
<dbReference type="GO" id="GO:0016491">
    <property type="term" value="F:oxidoreductase activity"/>
    <property type="evidence" value="ECO:0007669"/>
    <property type="project" value="UniProtKB-KW"/>
</dbReference>
<evidence type="ECO:0000313" key="7">
    <source>
        <dbReference type="EMBL" id="PWN89042.1"/>
    </source>
</evidence>
<dbReference type="GO" id="GO:0071949">
    <property type="term" value="F:FAD binding"/>
    <property type="evidence" value="ECO:0007669"/>
    <property type="project" value="InterPro"/>
</dbReference>
<feature type="domain" description="FAD-binding PCMH-type" evidence="6">
    <location>
        <begin position="57"/>
        <end position="227"/>
    </location>
</feature>
<name>A0A316YIN2_9BASI</name>
<protein>
    <submittedName>
        <fullName evidence="7">FAD-binding domain-containing protein</fullName>
    </submittedName>
</protein>
<dbReference type="RefSeq" id="XP_025376240.1">
    <property type="nucleotide sequence ID" value="XM_025521991.1"/>
</dbReference>
<dbReference type="InterPro" id="IPR016166">
    <property type="entry name" value="FAD-bd_PCMH"/>
</dbReference>